<dbReference type="PANTHER" id="PTHR24366">
    <property type="entry name" value="IG(IMMUNOGLOBULIN) AND LRR(LEUCINE RICH REPEAT) DOMAINS"/>
    <property type="match status" value="1"/>
</dbReference>
<keyword evidence="1" id="KW-0433">Leucine-rich repeat</keyword>
<sequence>MQLFILLIISGLASCKSGIFDNVSVYVRGLDKTVEDTILIEFDDSLAPHLQHKPSEIITIKDQFIPKLDTNSVANLTTVQNLTLARNGIRDILRGAFQNLPNLKVLNLSGNAIEEIRIGIFNELPMEDLFLDNNKISRIGYKAFSHMTLKKLFLQNNKISRWSKDWFADSSVSRLDLSFNLIEDLPPNSFHLMSKPVNDSMSLIFTGNQLKKINNDVFNGVERFQRIFLDGNLIDRLSPGTFNGVKHINVLNLNNNSLYDLNSDVLKSTQVDILMLEDNKLRCLSTDIFRMEELDIDGNPITCFCVKSWLAWRDIHSNPSIYHITNLEQECI</sequence>
<dbReference type="PROSITE" id="PS51450">
    <property type="entry name" value="LRR"/>
    <property type="match status" value="2"/>
</dbReference>
<evidence type="ECO:0000256" key="1">
    <source>
        <dbReference type="ARBA" id="ARBA00022614"/>
    </source>
</evidence>
<keyword evidence="2 4" id="KW-0732">Signal</keyword>
<dbReference type="EMBL" id="KQ971326">
    <property type="protein sequence ID" value="EEZ99882.1"/>
    <property type="molecule type" value="Genomic_DNA"/>
</dbReference>
<evidence type="ECO:0000256" key="3">
    <source>
        <dbReference type="ARBA" id="ARBA00022737"/>
    </source>
</evidence>
<dbReference type="HOGENOM" id="CLU_837660_0_0_1"/>
<gene>
    <name evidence="5" type="primary">AUGUSTUS-3.0.2_02666</name>
    <name evidence="5" type="ORF">TcasGA2_TC002666</name>
</gene>
<dbReference type="Proteomes" id="UP000007266">
    <property type="component" value="Linkage group 3"/>
</dbReference>
<reference evidence="5 6" key="2">
    <citation type="journal article" date="2010" name="Nucleic Acids Res.">
        <title>BeetleBase in 2010: revisions to provide comprehensive genomic information for Tribolium castaneum.</title>
        <authorList>
            <person name="Kim H.S."/>
            <person name="Murphy T."/>
            <person name="Xia J."/>
            <person name="Caragea D."/>
            <person name="Park Y."/>
            <person name="Beeman R.W."/>
            <person name="Lorenzen M.D."/>
            <person name="Butcher S."/>
            <person name="Manak J.R."/>
            <person name="Brown S.J."/>
        </authorList>
    </citation>
    <scope>GENOME REANNOTATION</scope>
    <source>
        <strain evidence="5 6">Georgia GA2</strain>
    </source>
</reference>
<dbReference type="AlphaFoldDB" id="D6WEM8"/>
<keyword evidence="6" id="KW-1185">Reference proteome</keyword>
<dbReference type="PhylomeDB" id="D6WEM8"/>
<dbReference type="eggNOG" id="KOG0619">
    <property type="taxonomic scope" value="Eukaryota"/>
</dbReference>
<dbReference type="OMA" id="NESHAPN"/>
<dbReference type="InterPro" id="IPR003591">
    <property type="entry name" value="Leu-rich_rpt_typical-subtyp"/>
</dbReference>
<evidence type="ECO:0000313" key="6">
    <source>
        <dbReference type="Proteomes" id="UP000007266"/>
    </source>
</evidence>
<dbReference type="SMART" id="SM00369">
    <property type="entry name" value="LRR_TYP"/>
    <property type="match status" value="8"/>
</dbReference>
<dbReference type="InterPro" id="IPR001611">
    <property type="entry name" value="Leu-rich_rpt"/>
</dbReference>
<accession>D6WEM8</accession>
<dbReference type="SUPFAM" id="SSF52058">
    <property type="entry name" value="L domain-like"/>
    <property type="match status" value="1"/>
</dbReference>
<dbReference type="Gene3D" id="3.80.10.10">
    <property type="entry name" value="Ribonuclease Inhibitor"/>
    <property type="match status" value="2"/>
</dbReference>
<dbReference type="PANTHER" id="PTHR24366:SF161">
    <property type="entry name" value="TIR DOMAIN-CONTAINING PROTEIN"/>
    <property type="match status" value="1"/>
</dbReference>
<name>D6WEM8_TRICA</name>
<organism evidence="5 6">
    <name type="scientific">Tribolium castaneum</name>
    <name type="common">Red flour beetle</name>
    <dbReference type="NCBI Taxonomy" id="7070"/>
    <lineage>
        <taxon>Eukaryota</taxon>
        <taxon>Metazoa</taxon>
        <taxon>Ecdysozoa</taxon>
        <taxon>Arthropoda</taxon>
        <taxon>Hexapoda</taxon>
        <taxon>Insecta</taxon>
        <taxon>Pterygota</taxon>
        <taxon>Neoptera</taxon>
        <taxon>Endopterygota</taxon>
        <taxon>Coleoptera</taxon>
        <taxon>Polyphaga</taxon>
        <taxon>Cucujiformia</taxon>
        <taxon>Tenebrionidae</taxon>
        <taxon>Tenebrionidae incertae sedis</taxon>
        <taxon>Tribolium</taxon>
    </lineage>
</organism>
<protein>
    <submittedName>
        <fullName evidence="5">Chaoptin-like Protein</fullName>
    </submittedName>
</protein>
<dbReference type="STRING" id="7070.D6WEM8"/>
<evidence type="ECO:0000256" key="2">
    <source>
        <dbReference type="ARBA" id="ARBA00022729"/>
    </source>
</evidence>
<feature type="signal peptide" evidence="4">
    <location>
        <begin position="1"/>
        <end position="15"/>
    </location>
</feature>
<feature type="chain" id="PRO_5012813385" evidence="4">
    <location>
        <begin position="16"/>
        <end position="332"/>
    </location>
</feature>
<evidence type="ECO:0000256" key="4">
    <source>
        <dbReference type="SAM" id="SignalP"/>
    </source>
</evidence>
<proteinExistence type="predicted"/>
<keyword evidence="3" id="KW-0677">Repeat</keyword>
<reference evidence="5 6" key="1">
    <citation type="journal article" date="2008" name="Nature">
        <title>The genome of the model beetle and pest Tribolium castaneum.</title>
        <authorList>
            <consortium name="Tribolium Genome Sequencing Consortium"/>
            <person name="Richards S."/>
            <person name="Gibbs R.A."/>
            <person name="Weinstock G.M."/>
            <person name="Brown S.J."/>
            <person name="Denell R."/>
            <person name="Beeman R.W."/>
            <person name="Gibbs R."/>
            <person name="Beeman R.W."/>
            <person name="Brown S.J."/>
            <person name="Bucher G."/>
            <person name="Friedrich M."/>
            <person name="Grimmelikhuijzen C.J."/>
            <person name="Klingler M."/>
            <person name="Lorenzen M."/>
            <person name="Richards S."/>
            <person name="Roth S."/>
            <person name="Schroder R."/>
            <person name="Tautz D."/>
            <person name="Zdobnov E.M."/>
            <person name="Muzny D."/>
            <person name="Gibbs R.A."/>
            <person name="Weinstock G.M."/>
            <person name="Attaway T."/>
            <person name="Bell S."/>
            <person name="Buhay C.J."/>
            <person name="Chandrabose M.N."/>
            <person name="Chavez D."/>
            <person name="Clerk-Blankenburg K.P."/>
            <person name="Cree A."/>
            <person name="Dao M."/>
            <person name="Davis C."/>
            <person name="Chacko J."/>
            <person name="Dinh H."/>
            <person name="Dugan-Rocha S."/>
            <person name="Fowler G."/>
            <person name="Garner T.T."/>
            <person name="Garnes J."/>
            <person name="Gnirke A."/>
            <person name="Hawes A."/>
            <person name="Hernandez J."/>
            <person name="Hines S."/>
            <person name="Holder M."/>
            <person name="Hume J."/>
            <person name="Jhangiani S.N."/>
            <person name="Joshi V."/>
            <person name="Khan Z.M."/>
            <person name="Jackson L."/>
            <person name="Kovar C."/>
            <person name="Kowis A."/>
            <person name="Lee S."/>
            <person name="Lewis L.R."/>
            <person name="Margolis J."/>
            <person name="Morgan M."/>
            <person name="Nazareth L.V."/>
            <person name="Nguyen N."/>
            <person name="Okwuonu G."/>
            <person name="Parker D."/>
            <person name="Richards S."/>
            <person name="Ruiz S.J."/>
            <person name="Santibanez J."/>
            <person name="Savard J."/>
            <person name="Scherer S.E."/>
            <person name="Schneider B."/>
            <person name="Sodergren E."/>
            <person name="Tautz D."/>
            <person name="Vattahil S."/>
            <person name="Villasana D."/>
            <person name="White C.S."/>
            <person name="Wright R."/>
            <person name="Park Y."/>
            <person name="Beeman R.W."/>
            <person name="Lord J."/>
            <person name="Oppert B."/>
            <person name="Lorenzen M."/>
            <person name="Brown S."/>
            <person name="Wang L."/>
            <person name="Savard J."/>
            <person name="Tautz D."/>
            <person name="Richards S."/>
            <person name="Weinstock G."/>
            <person name="Gibbs R.A."/>
            <person name="Liu Y."/>
            <person name="Worley K."/>
            <person name="Weinstock G."/>
            <person name="Elsik C.G."/>
            <person name="Reese J.T."/>
            <person name="Elhaik E."/>
            <person name="Landan G."/>
            <person name="Graur D."/>
            <person name="Arensburger P."/>
            <person name="Atkinson P."/>
            <person name="Beeman R.W."/>
            <person name="Beidler J."/>
            <person name="Brown S.J."/>
            <person name="Demuth J.P."/>
            <person name="Drury D.W."/>
            <person name="Du Y.Z."/>
            <person name="Fujiwara H."/>
            <person name="Lorenzen M."/>
            <person name="Maselli V."/>
            <person name="Osanai M."/>
            <person name="Park Y."/>
            <person name="Robertson H.M."/>
            <person name="Tu Z."/>
            <person name="Wang J.J."/>
            <person name="Wang S."/>
            <person name="Richards S."/>
            <person name="Song H."/>
            <person name="Zhang L."/>
            <person name="Sodergren E."/>
            <person name="Werner D."/>
            <person name="Stanke M."/>
            <person name="Morgenstern B."/>
            <person name="Solovyev V."/>
            <person name="Kosarev P."/>
            <person name="Brown G."/>
            <person name="Chen H.C."/>
            <person name="Ermolaeva O."/>
            <person name="Hlavina W."/>
            <person name="Kapustin Y."/>
            <person name="Kiryutin B."/>
            <person name="Kitts P."/>
            <person name="Maglott D."/>
            <person name="Pruitt K."/>
            <person name="Sapojnikov V."/>
            <person name="Souvorov A."/>
            <person name="Mackey A.J."/>
            <person name="Waterhouse R.M."/>
            <person name="Wyder S."/>
            <person name="Zdobnov E.M."/>
            <person name="Zdobnov E.M."/>
            <person name="Wyder S."/>
            <person name="Kriventseva E.V."/>
            <person name="Kadowaki T."/>
            <person name="Bork P."/>
            <person name="Aranda M."/>
            <person name="Bao R."/>
            <person name="Beermann A."/>
            <person name="Berns N."/>
            <person name="Bolognesi R."/>
            <person name="Bonneton F."/>
            <person name="Bopp D."/>
            <person name="Brown S.J."/>
            <person name="Bucher G."/>
            <person name="Butts T."/>
            <person name="Chaumot A."/>
            <person name="Denell R.E."/>
            <person name="Ferrier D.E."/>
            <person name="Friedrich M."/>
            <person name="Gordon C.M."/>
            <person name="Jindra M."/>
            <person name="Klingler M."/>
            <person name="Lan Q."/>
            <person name="Lattorff H.M."/>
            <person name="Laudet V."/>
            <person name="von Levetsow C."/>
            <person name="Liu Z."/>
            <person name="Lutz R."/>
            <person name="Lynch J.A."/>
            <person name="da Fonseca R.N."/>
            <person name="Posnien N."/>
            <person name="Reuter R."/>
            <person name="Roth S."/>
            <person name="Savard J."/>
            <person name="Schinko J.B."/>
            <person name="Schmitt C."/>
            <person name="Schoppmeier M."/>
            <person name="Schroder R."/>
            <person name="Shippy T.D."/>
            <person name="Simonnet F."/>
            <person name="Marques-Souza H."/>
            <person name="Tautz D."/>
            <person name="Tomoyasu Y."/>
            <person name="Trauner J."/>
            <person name="Van der Zee M."/>
            <person name="Vervoort M."/>
            <person name="Wittkopp N."/>
            <person name="Wimmer E.A."/>
            <person name="Yang X."/>
            <person name="Jones A.K."/>
            <person name="Sattelle D.B."/>
            <person name="Ebert P.R."/>
            <person name="Nelson D."/>
            <person name="Scott J.G."/>
            <person name="Beeman R.W."/>
            <person name="Muthukrishnan S."/>
            <person name="Kramer K.J."/>
            <person name="Arakane Y."/>
            <person name="Beeman R.W."/>
            <person name="Zhu Q."/>
            <person name="Hogenkamp D."/>
            <person name="Dixit R."/>
            <person name="Oppert B."/>
            <person name="Jiang H."/>
            <person name="Zou Z."/>
            <person name="Marshall J."/>
            <person name="Elpidina E."/>
            <person name="Vinokurov K."/>
            <person name="Oppert C."/>
            <person name="Zou Z."/>
            <person name="Evans J."/>
            <person name="Lu Z."/>
            <person name="Zhao P."/>
            <person name="Sumathipala N."/>
            <person name="Altincicek B."/>
            <person name="Vilcinskas A."/>
            <person name="Williams M."/>
            <person name="Hultmark D."/>
            <person name="Hetru C."/>
            <person name="Jiang H."/>
            <person name="Grimmelikhuijzen C.J."/>
            <person name="Hauser F."/>
            <person name="Cazzamali G."/>
            <person name="Williamson M."/>
            <person name="Park Y."/>
            <person name="Li B."/>
            <person name="Tanaka Y."/>
            <person name="Predel R."/>
            <person name="Neupert S."/>
            <person name="Schachtner J."/>
            <person name="Verleyen P."/>
            <person name="Raible F."/>
            <person name="Bork P."/>
            <person name="Friedrich M."/>
            <person name="Walden K.K."/>
            <person name="Robertson H.M."/>
            <person name="Angeli S."/>
            <person name="Foret S."/>
            <person name="Bucher G."/>
            <person name="Schuetz S."/>
            <person name="Maleszka R."/>
            <person name="Wimmer E.A."/>
            <person name="Beeman R.W."/>
            <person name="Lorenzen M."/>
            <person name="Tomoyasu Y."/>
            <person name="Miller S.C."/>
            <person name="Grossmann D."/>
            <person name="Bucher G."/>
        </authorList>
    </citation>
    <scope>NUCLEOTIDE SEQUENCE [LARGE SCALE GENOMIC DNA]</scope>
    <source>
        <strain evidence="5 6">Georgia GA2</strain>
    </source>
</reference>
<dbReference type="Pfam" id="PF13855">
    <property type="entry name" value="LRR_8"/>
    <property type="match status" value="3"/>
</dbReference>
<evidence type="ECO:0000313" key="5">
    <source>
        <dbReference type="EMBL" id="EEZ99882.1"/>
    </source>
</evidence>
<dbReference type="InterPro" id="IPR032675">
    <property type="entry name" value="LRR_dom_sf"/>
</dbReference>